<dbReference type="RefSeq" id="WP_014792502.1">
    <property type="nucleotide sequence ID" value="NC_018017.1"/>
</dbReference>
<accession>I4A4X4</accession>
<feature type="domain" description="YheO-like" evidence="1">
    <location>
        <begin position="12"/>
        <end position="123"/>
    </location>
</feature>
<dbReference type="Pfam" id="PF13309">
    <property type="entry name" value="HTH_22"/>
    <property type="match status" value="1"/>
</dbReference>
<proteinExistence type="predicted"/>
<sequence>MSQALNSIHPKLAQYVPFADALAETLGASCEIAIHEFSHPESSVVYLAGNVVGRQIGSPITEPLQLQLQLYGDNVPNICNFTRRLKDGRNTKCSNIFIRDEQGKVIGCFCINYDLSLIEAMKKFTEEWIPHEDKTENLSEEKYGGISHILEQIISDTLSRYSKPVSLMQKEHKLKIVEVLDEKGVFLIKGAVDDVANAIGVSRYSVYNYLDEIRAAKK</sequence>
<dbReference type="PANTHER" id="PTHR35568">
    <property type="entry name" value="TRANSCRIPTIONAL REGULATOR DAUR"/>
    <property type="match status" value="1"/>
</dbReference>
<reference evidence="4" key="1">
    <citation type="submission" date="2012-06" db="EMBL/GenBank/DDBJ databases">
        <title>Complete sequence of Desulfitobacterium dehalogenans ATCC 51507.</title>
        <authorList>
            <person name="Lucas S."/>
            <person name="Han J."/>
            <person name="Lapidus A."/>
            <person name="Cheng J.-F."/>
            <person name="Goodwin L."/>
            <person name="Pitluck S."/>
            <person name="Peters L."/>
            <person name="Ovchinnikova G."/>
            <person name="Teshima H."/>
            <person name="Detter J.C."/>
            <person name="Han C."/>
            <person name="Tapia R."/>
            <person name="Land M."/>
            <person name="Hauser L."/>
            <person name="Kyrpides N."/>
            <person name="Ivanova N."/>
            <person name="Pagani I."/>
            <person name="Kruse T."/>
            <person name="de Vos W.M."/>
            <person name="Smidt H."/>
            <person name="Woyke T."/>
        </authorList>
    </citation>
    <scope>NUCLEOTIDE SEQUENCE [LARGE SCALE GENOMIC DNA]</scope>
    <source>
        <strain evidence="4">ATCC 51507 / DSM 9161 / JW/IU-DC1</strain>
    </source>
</reference>
<dbReference type="KEGG" id="ddh:Desde_0551"/>
<dbReference type="STRING" id="756499.Desde_0551"/>
<dbReference type="HOGENOM" id="CLU_080179_2_0_9"/>
<dbReference type="PANTHER" id="PTHR35568:SF1">
    <property type="entry name" value="TRANSCRIPTIONAL REGULATOR DAUR"/>
    <property type="match status" value="1"/>
</dbReference>
<organism evidence="3 4">
    <name type="scientific">Desulfitobacterium dehalogenans (strain ATCC 51507 / DSM 9161 / JW/IU-DC1)</name>
    <dbReference type="NCBI Taxonomy" id="756499"/>
    <lineage>
        <taxon>Bacteria</taxon>
        <taxon>Bacillati</taxon>
        <taxon>Bacillota</taxon>
        <taxon>Clostridia</taxon>
        <taxon>Eubacteriales</taxon>
        <taxon>Desulfitobacteriaceae</taxon>
        <taxon>Desulfitobacterium</taxon>
    </lineage>
</organism>
<evidence type="ECO:0008006" key="5">
    <source>
        <dbReference type="Google" id="ProtNLM"/>
    </source>
</evidence>
<evidence type="ECO:0000259" key="2">
    <source>
        <dbReference type="Pfam" id="PF13309"/>
    </source>
</evidence>
<dbReference type="OrthoDB" id="9796595at2"/>
<dbReference type="eggNOG" id="COG2964">
    <property type="taxonomic scope" value="Bacteria"/>
</dbReference>
<dbReference type="Proteomes" id="UP000006053">
    <property type="component" value="Chromosome"/>
</dbReference>
<dbReference type="Pfam" id="PF08348">
    <property type="entry name" value="PAS_6"/>
    <property type="match status" value="1"/>
</dbReference>
<evidence type="ECO:0000313" key="4">
    <source>
        <dbReference type="Proteomes" id="UP000006053"/>
    </source>
</evidence>
<gene>
    <name evidence="3" type="ordered locus">Desde_0551</name>
</gene>
<feature type="domain" description="Transcriptional regulator DauR-like HTH" evidence="2">
    <location>
        <begin position="150"/>
        <end position="211"/>
    </location>
</feature>
<dbReference type="AlphaFoldDB" id="I4A4X4"/>
<name>I4A4X4_DESDJ</name>
<dbReference type="InterPro" id="IPR013559">
    <property type="entry name" value="YheO"/>
</dbReference>
<dbReference type="EMBL" id="CP003348">
    <property type="protein sequence ID" value="AFL99008.1"/>
    <property type="molecule type" value="Genomic_DNA"/>
</dbReference>
<reference evidence="3 4" key="2">
    <citation type="journal article" date="2015" name="J. Bacteriol.">
        <title>Genomic, proteomic, and biochemical analysis of the organohalide respiratory pathway in Desulfitobacterium dehalogenans.</title>
        <authorList>
            <person name="Kruse T."/>
            <person name="van de Pas B.A."/>
            <person name="Atteia A."/>
            <person name="Krab K."/>
            <person name="Hagen W.R."/>
            <person name="Goodwin L."/>
            <person name="Chain P."/>
            <person name="Boeren S."/>
            <person name="Maphosa F."/>
            <person name="Schraa G."/>
            <person name="de Vos W.M."/>
            <person name="van der Oost J."/>
            <person name="Smidt H."/>
            <person name="Stams A.J."/>
        </authorList>
    </citation>
    <scope>NUCLEOTIDE SEQUENCE [LARGE SCALE GENOMIC DNA]</scope>
    <source>
        <strain evidence="4">ATCC 51507 / DSM 9161 / JW/IU-DC1</strain>
    </source>
</reference>
<dbReference type="InterPro" id="IPR039446">
    <property type="entry name" value="DauR-like"/>
</dbReference>
<protein>
    <recommendedName>
        <fullName evidence="5">Transcriptional regulator</fullName>
    </recommendedName>
</protein>
<evidence type="ECO:0000259" key="1">
    <source>
        <dbReference type="Pfam" id="PF08348"/>
    </source>
</evidence>
<keyword evidence="4" id="KW-1185">Reference proteome</keyword>
<evidence type="ECO:0000313" key="3">
    <source>
        <dbReference type="EMBL" id="AFL99008.1"/>
    </source>
</evidence>
<dbReference type="InterPro" id="IPR039445">
    <property type="entry name" value="DauR-like_HTH"/>
</dbReference>